<keyword evidence="1" id="KW-1133">Transmembrane helix</keyword>
<keyword evidence="4" id="KW-1185">Reference proteome</keyword>
<feature type="domain" description="DUF7305" evidence="2">
    <location>
        <begin position="263"/>
        <end position="407"/>
    </location>
</feature>
<sequence>MHTSHGSRDRGSALISAMIFCFVVMTLMGSYLYMATTEFRVSAGSYLLGASFNLAEGGVDRALHALGKNDHTGWTTGTDAQGRSYWAQSFGSYDLGGNLEGVIKVVILNPTGSSPEIFSEGEASGRVSGAISKQVHASLSSGFYPFINGFNSKQGIVLKGNNVTFDSYDSGEGAYSWRNRNSEITVATISVESDAIDIGNADIYGYVATGGALPNVGPNGAITSYSNPGVVDAGRVTTDFYAQFPDISAPSLNAPSTSIPSSGTIAGGDYQLNSWSMSGKKILRITDDARIVVDGDISFSGKSGVEIASGATVKIYAKGNVSISGNGILNESQVPGQLLVFGIHTTEGGQSIAISGNGYLAAAVYAPNAVVTLTGGGNSGRVYGAVAAYSAALTGNSHFSYDEALENYNIGGAGFEVDEWTELSGVGLTSMRLNMTDYNL</sequence>
<comment type="caution">
    <text evidence="3">The sequence shown here is derived from an EMBL/GenBank/DDBJ whole genome shotgun (WGS) entry which is preliminary data.</text>
</comment>
<gene>
    <name evidence="3" type="ORF">QEH52_07765</name>
</gene>
<feature type="transmembrane region" description="Helical" evidence="1">
    <location>
        <begin position="12"/>
        <end position="34"/>
    </location>
</feature>
<protein>
    <recommendedName>
        <fullName evidence="2">DUF7305 domain-containing protein</fullName>
    </recommendedName>
</protein>
<organism evidence="3 4">
    <name type="scientific">Thalassobacterium maritimum</name>
    <dbReference type="NCBI Taxonomy" id="3041265"/>
    <lineage>
        <taxon>Bacteria</taxon>
        <taxon>Pseudomonadati</taxon>
        <taxon>Verrucomicrobiota</taxon>
        <taxon>Opitutia</taxon>
        <taxon>Puniceicoccales</taxon>
        <taxon>Coraliomargaritaceae</taxon>
        <taxon>Thalassobacterium</taxon>
    </lineage>
</organism>
<evidence type="ECO:0000313" key="4">
    <source>
        <dbReference type="Proteomes" id="UP001225316"/>
    </source>
</evidence>
<evidence type="ECO:0000259" key="2">
    <source>
        <dbReference type="Pfam" id="PF23981"/>
    </source>
</evidence>
<dbReference type="Proteomes" id="UP001225316">
    <property type="component" value="Unassembled WGS sequence"/>
</dbReference>
<proteinExistence type="predicted"/>
<dbReference type="InterPro" id="IPR055729">
    <property type="entry name" value="DUF7305"/>
</dbReference>
<keyword evidence="1" id="KW-0472">Membrane</keyword>
<name>A0ABU1ATB0_9BACT</name>
<evidence type="ECO:0000313" key="3">
    <source>
        <dbReference type="EMBL" id="MDQ8207400.1"/>
    </source>
</evidence>
<dbReference type="RefSeq" id="WP_308949537.1">
    <property type="nucleotide sequence ID" value="NZ_JARXHW010000014.1"/>
</dbReference>
<reference evidence="3 4" key="1">
    <citation type="submission" date="2023-04" db="EMBL/GenBank/DDBJ databases">
        <title>A novel bacteria isolated from coastal sediment.</title>
        <authorList>
            <person name="Liu X.-J."/>
            <person name="Du Z.-J."/>
        </authorList>
    </citation>
    <scope>NUCLEOTIDE SEQUENCE [LARGE SCALE GENOMIC DNA]</scope>
    <source>
        <strain evidence="3 4">SDUM461003</strain>
    </source>
</reference>
<evidence type="ECO:0000256" key="1">
    <source>
        <dbReference type="SAM" id="Phobius"/>
    </source>
</evidence>
<keyword evidence="1" id="KW-0812">Transmembrane</keyword>
<dbReference type="Pfam" id="PF23981">
    <property type="entry name" value="DUF7305"/>
    <property type="match status" value="1"/>
</dbReference>
<dbReference type="EMBL" id="JARXHW010000014">
    <property type="protein sequence ID" value="MDQ8207400.1"/>
    <property type="molecule type" value="Genomic_DNA"/>
</dbReference>
<accession>A0ABU1ATB0</accession>